<sequence length="296" mass="33814">MTLNTPITHLVAEVNEAIISIYKSTDSKELIPKQHESVIVKNVLELTEKVEDVVSKEYDGYDVLTTKIREKVESVNGNIISLSLLKSKEKVLDALFNISGDCSSLVVIFALSPFLRMVHFKEVTCDLVRSKTDIKDFPQILFTVQQYHQLLKSLANDSNIDKGSKDKIEAICVGLENKMEMWASAYRNKQKQDGLYKEVLEEFEKCGDVVLEAQKVVEKVVENYTKEKMGINQQLDKIRDKTSDTQKKAKNEKTERIEQLLTKEEREEAKSESEKATDEESIEKCQQIVAESQRSK</sequence>
<keyword evidence="3" id="KW-1185">Reference proteome</keyword>
<evidence type="ECO:0000256" key="1">
    <source>
        <dbReference type="SAM" id="MobiDB-lite"/>
    </source>
</evidence>
<dbReference type="Proteomes" id="UP000014680">
    <property type="component" value="Unassembled WGS sequence"/>
</dbReference>
<feature type="region of interest" description="Disordered" evidence="1">
    <location>
        <begin position="235"/>
        <end position="283"/>
    </location>
</feature>
<name>A0A0A1UCY6_ENTIV</name>
<accession>A0A0A1UCY6</accession>
<evidence type="ECO:0000313" key="2">
    <source>
        <dbReference type="EMBL" id="ELP94302.1"/>
    </source>
</evidence>
<feature type="compositionally biased region" description="Basic and acidic residues" evidence="1">
    <location>
        <begin position="236"/>
        <end position="278"/>
    </location>
</feature>
<dbReference type="EMBL" id="KB206244">
    <property type="protein sequence ID" value="ELP94302.1"/>
    <property type="molecule type" value="Genomic_DNA"/>
</dbReference>
<reference evidence="2 3" key="1">
    <citation type="submission" date="2012-10" db="EMBL/GenBank/DDBJ databases">
        <authorList>
            <person name="Zafar N."/>
            <person name="Inman J."/>
            <person name="Hall N."/>
            <person name="Lorenzi H."/>
            <person name="Caler E."/>
        </authorList>
    </citation>
    <scope>NUCLEOTIDE SEQUENCE [LARGE SCALE GENOMIC DNA]</scope>
    <source>
        <strain evidence="2 3">IP1</strain>
    </source>
</reference>
<dbReference type="GeneID" id="14893285"/>
<proteinExistence type="predicted"/>
<evidence type="ECO:0000313" key="3">
    <source>
        <dbReference type="Proteomes" id="UP000014680"/>
    </source>
</evidence>
<dbReference type="VEuPathDB" id="AmoebaDB:EIN_130210"/>
<dbReference type="RefSeq" id="XP_004261073.1">
    <property type="nucleotide sequence ID" value="XM_004261025.1"/>
</dbReference>
<organism evidence="2 3">
    <name type="scientific">Entamoeba invadens IP1</name>
    <dbReference type="NCBI Taxonomy" id="370355"/>
    <lineage>
        <taxon>Eukaryota</taxon>
        <taxon>Amoebozoa</taxon>
        <taxon>Evosea</taxon>
        <taxon>Archamoebae</taxon>
        <taxon>Mastigamoebida</taxon>
        <taxon>Entamoebidae</taxon>
        <taxon>Entamoeba</taxon>
    </lineage>
</organism>
<dbReference type="OMA" id="MEMWASA"/>
<gene>
    <name evidence="2" type="ORF">EIN_130210</name>
</gene>
<dbReference type="KEGG" id="eiv:EIN_130210"/>
<dbReference type="AlphaFoldDB" id="A0A0A1UCY6"/>
<protein>
    <submittedName>
        <fullName evidence="2">Uncharacterized protein</fullName>
    </submittedName>
</protein>